<feature type="domain" description="CBS" evidence="4">
    <location>
        <begin position="18"/>
        <end position="75"/>
    </location>
</feature>
<name>A0A8H7PUQ1_9FUNG</name>
<evidence type="ECO:0000259" key="4">
    <source>
        <dbReference type="PROSITE" id="PS51371"/>
    </source>
</evidence>
<dbReference type="Gene3D" id="3.10.580.10">
    <property type="entry name" value="CBS-domain"/>
    <property type="match status" value="2"/>
</dbReference>
<evidence type="ECO:0000256" key="1">
    <source>
        <dbReference type="ARBA" id="ARBA00022737"/>
    </source>
</evidence>
<dbReference type="OrthoDB" id="449052at2759"/>
<evidence type="ECO:0000313" key="6">
    <source>
        <dbReference type="Proteomes" id="UP000612746"/>
    </source>
</evidence>
<dbReference type="Proteomes" id="UP000612746">
    <property type="component" value="Unassembled WGS sequence"/>
</dbReference>
<accession>A0A8H7PUQ1</accession>
<keyword evidence="2 3" id="KW-0129">CBS domain</keyword>
<dbReference type="PROSITE" id="PS51371">
    <property type="entry name" value="CBS"/>
    <property type="match status" value="2"/>
</dbReference>
<dbReference type="PANTHER" id="PTHR13780">
    <property type="entry name" value="AMP-ACTIVATED PROTEIN KINASE, GAMMA REGULATORY SUBUNIT"/>
    <property type="match status" value="1"/>
</dbReference>
<evidence type="ECO:0000313" key="5">
    <source>
        <dbReference type="EMBL" id="KAG2179551.1"/>
    </source>
</evidence>
<comment type="caution">
    <text evidence="5">The sequence shown here is derived from an EMBL/GenBank/DDBJ whole genome shotgun (WGS) entry which is preliminary data.</text>
</comment>
<dbReference type="Pfam" id="PF00571">
    <property type="entry name" value="CBS"/>
    <property type="match status" value="2"/>
</dbReference>
<dbReference type="EMBL" id="JAEPRA010000010">
    <property type="protein sequence ID" value="KAG2179551.1"/>
    <property type="molecule type" value="Genomic_DNA"/>
</dbReference>
<organism evidence="5 6">
    <name type="scientific">Umbelopsis vinacea</name>
    <dbReference type="NCBI Taxonomy" id="44442"/>
    <lineage>
        <taxon>Eukaryota</taxon>
        <taxon>Fungi</taxon>
        <taxon>Fungi incertae sedis</taxon>
        <taxon>Mucoromycota</taxon>
        <taxon>Mucoromycotina</taxon>
        <taxon>Umbelopsidomycetes</taxon>
        <taxon>Umbelopsidales</taxon>
        <taxon>Umbelopsidaceae</taxon>
        <taxon>Umbelopsis</taxon>
    </lineage>
</organism>
<dbReference type="InterPro" id="IPR000644">
    <property type="entry name" value="CBS_dom"/>
</dbReference>
<dbReference type="InterPro" id="IPR046342">
    <property type="entry name" value="CBS_dom_sf"/>
</dbReference>
<protein>
    <recommendedName>
        <fullName evidence="4">CBS domain-containing protein</fullName>
    </recommendedName>
</protein>
<evidence type="ECO:0000256" key="2">
    <source>
        <dbReference type="ARBA" id="ARBA00023122"/>
    </source>
</evidence>
<sequence length="305" mass="33492">MSKSITTTTAKELGLSGVKKSLIVVQPTIPIRDALEVMSRNGITSLPIYSHSSTQITSIVNLFDILIHLVKGSETATFDQEEFVKLAEPLENVLGLDGDMESYRVFKSYDTDDLIDTLQAFASGTHRSLVVDNKDVSPPWLLTQTDILRYVYQHPESLQALGIDVTKSIAELQVLSPSLNANSVVTASPDELAVNVYKKMGDLKVAGVPIVNENKEIISDLSIEDLPSADLTKPNNLALPCLKFLEELGKSKSLTVAKDITLNDLLKSLLTQRSHRAWIVSPENTLDGVVSMSDIISYICRQHQT</sequence>
<feature type="domain" description="CBS" evidence="4">
    <location>
        <begin position="248"/>
        <end position="305"/>
    </location>
</feature>
<dbReference type="AlphaFoldDB" id="A0A8H7PUQ1"/>
<evidence type="ECO:0000256" key="3">
    <source>
        <dbReference type="PROSITE-ProRule" id="PRU00703"/>
    </source>
</evidence>
<dbReference type="InterPro" id="IPR050511">
    <property type="entry name" value="AMPK_gamma/SDS23_families"/>
</dbReference>
<dbReference type="SMART" id="SM00116">
    <property type="entry name" value="CBS"/>
    <property type="match status" value="3"/>
</dbReference>
<keyword evidence="6" id="KW-1185">Reference proteome</keyword>
<reference evidence="5" key="1">
    <citation type="submission" date="2020-12" db="EMBL/GenBank/DDBJ databases">
        <title>Metabolic potential, ecology and presence of endohyphal bacteria is reflected in genomic diversity of Mucoromycotina.</title>
        <authorList>
            <person name="Muszewska A."/>
            <person name="Okrasinska A."/>
            <person name="Steczkiewicz K."/>
            <person name="Drgas O."/>
            <person name="Orlowska M."/>
            <person name="Perlinska-Lenart U."/>
            <person name="Aleksandrzak-Piekarczyk T."/>
            <person name="Szatraj K."/>
            <person name="Zielenkiewicz U."/>
            <person name="Pilsyk S."/>
            <person name="Malc E."/>
            <person name="Mieczkowski P."/>
            <person name="Kruszewska J.S."/>
            <person name="Biernat P."/>
            <person name="Pawlowska J."/>
        </authorList>
    </citation>
    <scope>NUCLEOTIDE SEQUENCE</scope>
    <source>
        <strain evidence="5">WA0000051536</strain>
    </source>
</reference>
<proteinExistence type="predicted"/>
<dbReference type="SUPFAM" id="SSF54631">
    <property type="entry name" value="CBS-domain pair"/>
    <property type="match status" value="2"/>
</dbReference>
<gene>
    <name evidence="5" type="ORF">INT44_006398</name>
</gene>
<keyword evidence="1" id="KW-0677">Repeat</keyword>